<evidence type="ECO:0000313" key="1">
    <source>
        <dbReference type="EMBL" id="GIY72876.1"/>
    </source>
</evidence>
<dbReference type="Proteomes" id="UP001054837">
    <property type="component" value="Unassembled WGS sequence"/>
</dbReference>
<name>A0AAV4VQW5_9ARAC</name>
<dbReference type="EMBL" id="BPLQ01013528">
    <property type="protein sequence ID" value="GIY72876.1"/>
    <property type="molecule type" value="Genomic_DNA"/>
</dbReference>
<evidence type="ECO:0000313" key="2">
    <source>
        <dbReference type="Proteomes" id="UP001054837"/>
    </source>
</evidence>
<keyword evidence="2" id="KW-1185">Reference proteome</keyword>
<comment type="caution">
    <text evidence="1">The sequence shown here is derived from an EMBL/GenBank/DDBJ whole genome shotgun (WGS) entry which is preliminary data.</text>
</comment>
<dbReference type="AlphaFoldDB" id="A0AAV4VQW5"/>
<organism evidence="1 2">
    <name type="scientific">Caerostris darwini</name>
    <dbReference type="NCBI Taxonomy" id="1538125"/>
    <lineage>
        <taxon>Eukaryota</taxon>
        <taxon>Metazoa</taxon>
        <taxon>Ecdysozoa</taxon>
        <taxon>Arthropoda</taxon>
        <taxon>Chelicerata</taxon>
        <taxon>Arachnida</taxon>
        <taxon>Araneae</taxon>
        <taxon>Araneomorphae</taxon>
        <taxon>Entelegynae</taxon>
        <taxon>Araneoidea</taxon>
        <taxon>Araneidae</taxon>
        <taxon>Caerostris</taxon>
    </lineage>
</organism>
<protein>
    <submittedName>
        <fullName evidence="1">Uncharacterized protein</fullName>
    </submittedName>
</protein>
<proteinExistence type="predicted"/>
<gene>
    <name evidence="1" type="ORF">CDAR_305961</name>
</gene>
<reference evidence="1 2" key="1">
    <citation type="submission" date="2021-06" db="EMBL/GenBank/DDBJ databases">
        <title>Caerostris darwini draft genome.</title>
        <authorList>
            <person name="Kono N."/>
            <person name="Arakawa K."/>
        </authorList>
    </citation>
    <scope>NUCLEOTIDE SEQUENCE [LARGE SCALE GENOMIC DNA]</scope>
</reference>
<accession>A0AAV4VQW5</accession>
<sequence>MASQSLSTHYNPSFKVKDGSTLENAILFFNSTLRGDIFIGIGAGFCLGKMKFPHLCWGELSLVHSNRDQANARAVIDPFLPLGSQFSPCL</sequence>